<name>A0ABR0T2Z7_9HYPO</name>
<gene>
    <name evidence="2" type="ORF">PT974_01196</name>
</gene>
<dbReference type="EMBL" id="JAVFKD010000001">
    <property type="protein sequence ID" value="KAK5998813.1"/>
    <property type="molecule type" value="Genomic_DNA"/>
</dbReference>
<feature type="compositionally biased region" description="Basic and acidic residues" evidence="1">
    <location>
        <begin position="167"/>
        <end position="200"/>
    </location>
</feature>
<feature type="compositionally biased region" description="Basic and acidic residues" evidence="1">
    <location>
        <begin position="64"/>
        <end position="83"/>
    </location>
</feature>
<keyword evidence="3" id="KW-1185">Reference proteome</keyword>
<evidence type="ECO:0000313" key="3">
    <source>
        <dbReference type="Proteomes" id="UP001338125"/>
    </source>
</evidence>
<feature type="region of interest" description="Disordered" evidence="1">
    <location>
        <begin position="27"/>
        <end position="200"/>
    </location>
</feature>
<dbReference type="Proteomes" id="UP001338125">
    <property type="component" value="Unassembled WGS sequence"/>
</dbReference>
<reference evidence="2 3" key="1">
    <citation type="submission" date="2024-01" db="EMBL/GenBank/DDBJ databases">
        <title>Complete genome of Cladobotryum mycophilum ATHUM6906.</title>
        <authorList>
            <person name="Christinaki A.C."/>
            <person name="Myridakis A.I."/>
            <person name="Kouvelis V.N."/>
        </authorList>
    </citation>
    <scope>NUCLEOTIDE SEQUENCE [LARGE SCALE GENOMIC DNA]</scope>
    <source>
        <strain evidence="2 3">ATHUM6906</strain>
    </source>
</reference>
<organism evidence="2 3">
    <name type="scientific">Cladobotryum mycophilum</name>
    <dbReference type="NCBI Taxonomy" id="491253"/>
    <lineage>
        <taxon>Eukaryota</taxon>
        <taxon>Fungi</taxon>
        <taxon>Dikarya</taxon>
        <taxon>Ascomycota</taxon>
        <taxon>Pezizomycotina</taxon>
        <taxon>Sordariomycetes</taxon>
        <taxon>Hypocreomycetidae</taxon>
        <taxon>Hypocreales</taxon>
        <taxon>Hypocreaceae</taxon>
        <taxon>Cladobotryum</taxon>
    </lineage>
</organism>
<protein>
    <submittedName>
        <fullName evidence="2">Uncharacterized protein</fullName>
    </submittedName>
</protein>
<evidence type="ECO:0000256" key="1">
    <source>
        <dbReference type="SAM" id="MobiDB-lite"/>
    </source>
</evidence>
<accession>A0ABR0T2Z7</accession>
<evidence type="ECO:0000313" key="2">
    <source>
        <dbReference type="EMBL" id="KAK5998813.1"/>
    </source>
</evidence>
<sequence length="200" mass="21336">MSRQRLALPIVGGASLLGAVLYFRSRPNKSYGEQTRDRKLAKQEQGIMGAGVGNTHAIGGHEPGQSDKDSSRKVETTAPKEKLPSGGVGGGEASPRDINFPGLDKGQIGRDEGGLLGRFSRSKPYEQSYEGDKGGQGKGSSGKGTNQNDEKDASQTLSSLFGQGGKSSKDRDDTDRFHDTKIASHQEDTPTNKGLDKRFQ</sequence>
<comment type="caution">
    <text evidence="2">The sequence shown here is derived from an EMBL/GenBank/DDBJ whole genome shotgun (WGS) entry which is preliminary data.</text>
</comment>
<proteinExistence type="predicted"/>